<keyword evidence="4" id="KW-0158">Chromosome</keyword>
<dbReference type="GO" id="GO:0006397">
    <property type="term" value="P:mRNA processing"/>
    <property type="evidence" value="ECO:0007669"/>
    <property type="project" value="UniProtKB-KW"/>
</dbReference>
<keyword evidence="13" id="KW-0862">Zinc</keyword>
<dbReference type="KEGG" id="pvp:105304962"/>
<evidence type="ECO:0000313" key="24">
    <source>
        <dbReference type="Proteomes" id="UP000515202"/>
    </source>
</evidence>
<dbReference type="GO" id="GO:0044773">
    <property type="term" value="P:mitotic DNA damage checkpoint signaling"/>
    <property type="evidence" value="ECO:0007669"/>
    <property type="project" value="TreeGrafter"/>
</dbReference>
<keyword evidence="8" id="KW-0507">mRNA processing</keyword>
<evidence type="ECO:0000256" key="16">
    <source>
        <dbReference type="ARBA" id="ARBA00023187"/>
    </source>
</evidence>
<evidence type="ECO:0000313" key="25">
    <source>
        <dbReference type="RefSeq" id="XP_011377634.1"/>
    </source>
</evidence>
<evidence type="ECO:0000259" key="23">
    <source>
        <dbReference type="SMART" id="SM00451"/>
    </source>
</evidence>
<accession>A0A6P3RPV6</accession>
<dbReference type="OrthoDB" id="77607at2759"/>
<dbReference type="AlphaFoldDB" id="A0A6P3RPV6"/>
<evidence type="ECO:0000256" key="5">
    <source>
        <dbReference type="ARBA" id="ARBA00022473"/>
    </source>
</evidence>
<keyword evidence="17" id="KW-0539">Nucleus</keyword>
<gene>
    <name evidence="25" type="primary">ZNF830</name>
</gene>
<evidence type="ECO:0000256" key="11">
    <source>
        <dbReference type="ARBA" id="ARBA00022771"/>
    </source>
</evidence>
<feature type="region of interest" description="Disordered" evidence="22">
    <location>
        <begin position="1"/>
        <end position="21"/>
    </location>
</feature>
<sequence>MASSASARPSAGKRVVSQDELRRLMREKQRLSTNRKRIESPLAKYNRLGQLSCALCNIPVKSELLWPTHVLGKQHREKVAELKGAKEATQGPSASAVPQSAKRKAPDADSHDAKRAKASPVPQVQPSTSALPTNVDKAGKESTRANLGKSSGLGLLPDYEDEEEEEEEGEERKGRDASMQPPDTQGKEHSLSSSREATSNMLPSDFSNTNPPKAPLIPHSGSIEKAEIQEKVVERRENTAEALPEGFFDDPEIDARVRKVDAPKDQMDKEWDEFQKAMRQVNTISEAIVAEEDEEGRLDRQIGEIDEQIECYRRVEKLRNRQDEIKNKLKEVLTIKELQKKEEENVDSDDEGELQDLLSQDWRVKGALL</sequence>
<keyword evidence="16" id="KW-0508">mRNA splicing</keyword>
<name>A0A6P3RPV6_PTEVA</name>
<keyword evidence="5" id="KW-0217">Developmental protein</keyword>
<evidence type="ECO:0000256" key="10">
    <source>
        <dbReference type="ARBA" id="ARBA00022728"/>
    </source>
</evidence>
<feature type="compositionally biased region" description="Polar residues" evidence="22">
    <location>
        <begin position="191"/>
        <end position="211"/>
    </location>
</feature>
<dbReference type="PANTHER" id="PTHR13278:SF0">
    <property type="entry name" value="ZINC FINGER PROTEIN 830"/>
    <property type="match status" value="1"/>
</dbReference>
<evidence type="ECO:0000256" key="22">
    <source>
        <dbReference type="SAM" id="MobiDB-lite"/>
    </source>
</evidence>
<keyword evidence="7" id="KW-0132">Cell division</keyword>
<evidence type="ECO:0000256" key="17">
    <source>
        <dbReference type="ARBA" id="ARBA00023242"/>
    </source>
</evidence>
<evidence type="ECO:0000256" key="18">
    <source>
        <dbReference type="ARBA" id="ARBA00023306"/>
    </source>
</evidence>
<evidence type="ECO:0000256" key="1">
    <source>
        <dbReference type="ARBA" id="ARBA00004286"/>
    </source>
</evidence>
<evidence type="ECO:0000256" key="15">
    <source>
        <dbReference type="ARBA" id="ARBA00023054"/>
    </source>
</evidence>
<dbReference type="GO" id="GO:0003676">
    <property type="term" value="F:nucleic acid binding"/>
    <property type="evidence" value="ECO:0007669"/>
    <property type="project" value="InterPro"/>
</dbReference>
<keyword evidence="14" id="KW-0007">Acetylation</keyword>
<dbReference type="FunFam" id="3.30.160.60:FF:001398">
    <property type="entry name" value="zinc finger protein 830"/>
    <property type="match status" value="1"/>
</dbReference>
<feature type="region of interest" description="Disordered" evidence="22">
    <location>
        <begin position="81"/>
        <end position="222"/>
    </location>
</feature>
<dbReference type="InterPro" id="IPR003604">
    <property type="entry name" value="Matrin/U1-like-C_Znf_C2H2"/>
</dbReference>
<feature type="compositionally biased region" description="Basic and acidic residues" evidence="22">
    <location>
        <begin position="104"/>
        <end position="115"/>
    </location>
</feature>
<proteinExistence type="predicted"/>
<dbReference type="InterPro" id="IPR059039">
    <property type="entry name" value="ZNF380_CC"/>
</dbReference>
<evidence type="ECO:0000256" key="19">
    <source>
        <dbReference type="ARBA" id="ARBA00030672"/>
    </source>
</evidence>
<dbReference type="GO" id="GO:0051301">
    <property type="term" value="P:cell division"/>
    <property type="evidence" value="ECO:0007669"/>
    <property type="project" value="UniProtKB-KW"/>
</dbReference>
<evidence type="ECO:0000256" key="6">
    <source>
        <dbReference type="ARBA" id="ARBA00022553"/>
    </source>
</evidence>
<comment type="subcellular location">
    <subcellularLocation>
        <location evidence="1">Chromosome</location>
    </subcellularLocation>
    <subcellularLocation>
        <location evidence="2">Nucleus speckle</location>
    </subcellularLocation>
</comment>
<dbReference type="PANTHER" id="PTHR13278">
    <property type="entry name" value="ZINC FINGER PROTEIN 830"/>
    <property type="match status" value="1"/>
</dbReference>
<evidence type="ECO:0000256" key="7">
    <source>
        <dbReference type="ARBA" id="ARBA00022618"/>
    </source>
</evidence>
<evidence type="ECO:0000256" key="14">
    <source>
        <dbReference type="ARBA" id="ARBA00022990"/>
    </source>
</evidence>
<dbReference type="InterPro" id="IPR036236">
    <property type="entry name" value="Znf_C2H2_sf"/>
</dbReference>
<dbReference type="Gene3D" id="3.30.160.60">
    <property type="entry name" value="Classic Zinc Finger"/>
    <property type="match status" value="1"/>
</dbReference>
<evidence type="ECO:0000256" key="3">
    <source>
        <dbReference type="ARBA" id="ARBA00017358"/>
    </source>
</evidence>
<evidence type="ECO:0000256" key="2">
    <source>
        <dbReference type="ARBA" id="ARBA00004324"/>
    </source>
</evidence>
<dbReference type="Proteomes" id="UP000515202">
    <property type="component" value="Unplaced"/>
</dbReference>
<dbReference type="GO" id="GO:0033314">
    <property type="term" value="P:mitotic DNA replication checkpoint signaling"/>
    <property type="evidence" value="ECO:0007669"/>
    <property type="project" value="TreeGrafter"/>
</dbReference>
<dbReference type="SUPFAM" id="SSF57667">
    <property type="entry name" value="beta-beta-alpha zinc fingers"/>
    <property type="match status" value="1"/>
</dbReference>
<keyword evidence="11" id="KW-0863">Zinc-finger</keyword>
<evidence type="ECO:0000256" key="8">
    <source>
        <dbReference type="ARBA" id="ARBA00022664"/>
    </source>
</evidence>
<dbReference type="GO" id="GO:0033260">
    <property type="term" value="P:nuclear DNA replication"/>
    <property type="evidence" value="ECO:0007669"/>
    <property type="project" value="TreeGrafter"/>
</dbReference>
<protein>
    <recommendedName>
        <fullName evidence="3">Zinc finger protein 830</fullName>
    </recommendedName>
    <alternativeName>
        <fullName evidence="19">Coiled-coil domain-containing protein 16</fullName>
    </alternativeName>
</protein>
<keyword evidence="10" id="KW-0747">Spliceosome</keyword>
<dbReference type="GeneID" id="105304962"/>
<dbReference type="GO" id="GO:0008270">
    <property type="term" value="F:zinc ion binding"/>
    <property type="evidence" value="ECO:0007669"/>
    <property type="project" value="UniProtKB-KW"/>
</dbReference>
<keyword evidence="12" id="KW-0498">Mitosis</keyword>
<evidence type="ECO:0000256" key="21">
    <source>
        <dbReference type="ARBA" id="ARBA00066156"/>
    </source>
</evidence>
<comment type="function">
    <text evidence="20">May play a role in pre-mRNA splicing as component of the spliceosome. Acts as an important regulator of the cell cycle that participates in the maintenance of genome integrity. During cell cycle progression in embryonic fibroblast, prevents replication fork collapse, double-strand break formation and cell cycle checkpoint activation. Controls mitotic cell cycle progression and cell survival in rapidly proliferating intestinal epithelium and embryonic stem cells. During the embryo preimplantation, controls different aspects of M phase. During early oocyte growth, plays a role in oocyte survival by preventing chromosomal breaks formation, activation of TP63 and reduction of transcription.</text>
</comment>
<keyword evidence="15" id="KW-0175">Coiled coil</keyword>
<evidence type="ECO:0000256" key="12">
    <source>
        <dbReference type="ARBA" id="ARBA00022776"/>
    </source>
</evidence>
<dbReference type="SMART" id="SM00451">
    <property type="entry name" value="ZnF_U1"/>
    <property type="match status" value="1"/>
</dbReference>
<organism evidence="24 25">
    <name type="scientific">Pteropus vampyrus</name>
    <name type="common">Large flying fox</name>
    <dbReference type="NCBI Taxonomy" id="132908"/>
    <lineage>
        <taxon>Eukaryota</taxon>
        <taxon>Metazoa</taxon>
        <taxon>Chordata</taxon>
        <taxon>Craniata</taxon>
        <taxon>Vertebrata</taxon>
        <taxon>Euteleostomi</taxon>
        <taxon>Mammalia</taxon>
        <taxon>Eutheria</taxon>
        <taxon>Laurasiatheria</taxon>
        <taxon>Chiroptera</taxon>
        <taxon>Yinpterochiroptera</taxon>
        <taxon>Pteropodoidea</taxon>
        <taxon>Pteropodidae</taxon>
        <taxon>Pteropodinae</taxon>
        <taxon>Pteropus</taxon>
    </lineage>
</organism>
<reference evidence="25" key="1">
    <citation type="submission" date="2025-08" db="UniProtKB">
        <authorList>
            <consortium name="RefSeq"/>
        </authorList>
    </citation>
    <scope>IDENTIFICATION</scope>
    <source>
        <tissue evidence="25">Kidney</tissue>
    </source>
</reference>
<feature type="compositionally biased region" description="Polar residues" evidence="22">
    <location>
        <begin position="122"/>
        <end position="132"/>
    </location>
</feature>
<dbReference type="CTD" id="91603"/>
<dbReference type="GO" id="GO:0005694">
    <property type="term" value="C:chromosome"/>
    <property type="evidence" value="ECO:0007669"/>
    <property type="project" value="UniProtKB-SubCell"/>
</dbReference>
<keyword evidence="18" id="KW-0131">Cell cycle</keyword>
<dbReference type="GO" id="GO:0008380">
    <property type="term" value="P:RNA splicing"/>
    <property type="evidence" value="ECO:0007669"/>
    <property type="project" value="UniProtKB-KW"/>
</dbReference>
<keyword evidence="24" id="KW-1185">Reference proteome</keyword>
<dbReference type="GO" id="GO:0016607">
    <property type="term" value="C:nuclear speck"/>
    <property type="evidence" value="ECO:0007669"/>
    <property type="project" value="UniProtKB-SubCell"/>
</dbReference>
<keyword evidence="6" id="KW-0597">Phosphoprotein</keyword>
<feature type="compositionally biased region" description="Acidic residues" evidence="22">
    <location>
        <begin position="158"/>
        <end position="169"/>
    </location>
</feature>
<dbReference type="RefSeq" id="XP_011377634.1">
    <property type="nucleotide sequence ID" value="XM_011379332.2"/>
</dbReference>
<feature type="domain" description="U1-type" evidence="23">
    <location>
        <begin position="48"/>
        <end position="82"/>
    </location>
</feature>
<dbReference type="GO" id="GO:0005681">
    <property type="term" value="C:spliceosomal complex"/>
    <property type="evidence" value="ECO:0007669"/>
    <property type="project" value="UniProtKB-KW"/>
</dbReference>
<evidence type="ECO:0000256" key="13">
    <source>
        <dbReference type="ARBA" id="ARBA00022833"/>
    </source>
</evidence>
<dbReference type="InterPro" id="IPR040050">
    <property type="entry name" value="ZNF830-like"/>
</dbReference>
<evidence type="ECO:0000256" key="9">
    <source>
        <dbReference type="ARBA" id="ARBA00022723"/>
    </source>
</evidence>
<dbReference type="Pfam" id="PF23406">
    <property type="entry name" value="ZNF380_CC"/>
    <property type="match status" value="1"/>
</dbReference>
<keyword evidence="9" id="KW-0479">Metal-binding</keyword>
<comment type="subunit">
    <text evidence="21">Component of the XAB2 complex, a multimeric protein complex composed of XAB2, PRPF19, AQR, ZNF830, ISY1, and PPIE; this complex binds preferentially to RNA. Interacts with XAB2. Identified in a pentameric intron-binding (IB) complex composed of AQR, XAB2, ISY1, ZNF830 and PPIE that is incorporated into the spliceosome as a preassembled complex. The IB complex does not contain PRPF19.</text>
</comment>
<evidence type="ECO:0000256" key="20">
    <source>
        <dbReference type="ARBA" id="ARBA00059548"/>
    </source>
</evidence>
<evidence type="ECO:0000256" key="4">
    <source>
        <dbReference type="ARBA" id="ARBA00022454"/>
    </source>
</evidence>